<dbReference type="AlphaFoldDB" id="A0A9Q0IRZ3"/>
<proteinExistence type="predicted"/>
<dbReference type="EMBL" id="JANIIK010000040">
    <property type="protein sequence ID" value="KAJ3608095.1"/>
    <property type="molecule type" value="Genomic_DNA"/>
</dbReference>
<evidence type="ECO:0000313" key="2">
    <source>
        <dbReference type="EMBL" id="KAJ3608095.1"/>
    </source>
</evidence>
<gene>
    <name evidence="2" type="ORF">NHX12_025145</name>
</gene>
<name>A0A9Q0IRZ3_9TELE</name>
<evidence type="ECO:0000256" key="1">
    <source>
        <dbReference type="SAM" id="MobiDB-lite"/>
    </source>
</evidence>
<protein>
    <submittedName>
        <fullName evidence="2">Uncharacterized protein</fullName>
    </submittedName>
</protein>
<accession>A0A9Q0IRZ3</accession>
<evidence type="ECO:0000313" key="3">
    <source>
        <dbReference type="Proteomes" id="UP001148018"/>
    </source>
</evidence>
<feature type="region of interest" description="Disordered" evidence="1">
    <location>
        <begin position="1"/>
        <end position="54"/>
    </location>
</feature>
<keyword evidence="3" id="KW-1185">Reference proteome</keyword>
<organism evidence="2 3">
    <name type="scientific">Muraenolepis orangiensis</name>
    <name type="common">Patagonian moray cod</name>
    <dbReference type="NCBI Taxonomy" id="630683"/>
    <lineage>
        <taxon>Eukaryota</taxon>
        <taxon>Metazoa</taxon>
        <taxon>Chordata</taxon>
        <taxon>Craniata</taxon>
        <taxon>Vertebrata</taxon>
        <taxon>Euteleostomi</taxon>
        <taxon>Actinopterygii</taxon>
        <taxon>Neopterygii</taxon>
        <taxon>Teleostei</taxon>
        <taxon>Neoteleostei</taxon>
        <taxon>Acanthomorphata</taxon>
        <taxon>Zeiogadaria</taxon>
        <taxon>Gadariae</taxon>
        <taxon>Gadiformes</taxon>
        <taxon>Muraenolepidoidei</taxon>
        <taxon>Muraenolepididae</taxon>
        <taxon>Muraenolepis</taxon>
    </lineage>
</organism>
<reference evidence="2" key="1">
    <citation type="submission" date="2022-07" db="EMBL/GenBank/DDBJ databases">
        <title>Chromosome-level genome of Muraenolepis orangiensis.</title>
        <authorList>
            <person name="Kim J."/>
        </authorList>
    </citation>
    <scope>NUCLEOTIDE SEQUENCE</scope>
    <source>
        <strain evidence="2">KU_S4_2022</strain>
        <tissue evidence="2">Muscle</tissue>
    </source>
</reference>
<sequence length="101" mass="10642">MVMPNAAIVPAHPTPTPIERGSHAPPPPPPPLLVISAGSKPSPPRGLKKGKLNGVDLKCHQSAGWERTQGDDYADEPQRLLALAAPRLGGSGFLLYRSPIL</sequence>
<comment type="caution">
    <text evidence="2">The sequence shown here is derived from an EMBL/GenBank/DDBJ whole genome shotgun (WGS) entry which is preliminary data.</text>
</comment>
<dbReference type="Proteomes" id="UP001148018">
    <property type="component" value="Unassembled WGS sequence"/>
</dbReference>